<dbReference type="AlphaFoldDB" id="A0A385JNX6"/>
<dbReference type="PANTHER" id="PTHR22916:SF3">
    <property type="entry name" value="UDP-GLCNAC:BETAGAL BETA-1,3-N-ACETYLGLUCOSAMINYLTRANSFERASE-LIKE PROTEIN 1"/>
    <property type="match status" value="1"/>
</dbReference>
<accession>A0A385JNX6</accession>
<evidence type="ECO:0000259" key="1">
    <source>
        <dbReference type="Pfam" id="PF00535"/>
    </source>
</evidence>
<dbReference type="SUPFAM" id="SSF53448">
    <property type="entry name" value="Nucleotide-diphospho-sugar transferases"/>
    <property type="match status" value="1"/>
</dbReference>
<name>A0A385JNX6_9GAMM</name>
<dbReference type="EMBL" id="KY710734">
    <property type="protein sequence ID" value="AXZ00063.1"/>
    <property type="molecule type" value="Genomic_DNA"/>
</dbReference>
<feature type="domain" description="Glycosyltransferase 2-like" evidence="1">
    <location>
        <begin position="7"/>
        <end position="132"/>
    </location>
</feature>
<evidence type="ECO:0000313" key="2">
    <source>
        <dbReference type="EMBL" id="AXZ00063.1"/>
    </source>
</evidence>
<dbReference type="InterPro" id="IPR029044">
    <property type="entry name" value="Nucleotide-diphossugar_trans"/>
</dbReference>
<proteinExistence type="predicted"/>
<dbReference type="InterPro" id="IPR001173">
    <property type="entry name" value="Glyco_trans_2-like"/>
</dbReference>
<protein>
    <submittedName>
        <fullName evidence="2">Gt4</fullName>
    </submittedName>
</protein>
<reference evidence="2" key="1">
    <citation type="journal article" date="2017" name="PLoS ONE">
        <title>Genetic diversity of the O antigens of Proteus species and the development of a suspension array for molecular serotyping.</title>
        <authorList>
            <person name="Yu X."/>
            <person name="Torzewska A."/>
            <person name="Zhang X."/>
            <person name="Yin Z."/>
            <person name="Drzewiecka D."/>
            <person name="Cao H."/>
            <person name="Liu B."/>
            <person name="Knirel Y.A."/>
            <person name="Rozalski A."/>
            <person name="Wang L."/>
        </authorList>
    </citation>
    <scope>NUCLEOTIDE SEQUENCE</scope>
    <source>
        <strain evidence="2">G2671</strain>
    </source>
</reference>
<dbReference type="Gene3D" id="3.90.550.10">
    <property type="entry name" value="Spore Coat Polysaccharide Biosynthesis Protein SpsA, Chain A"/>
    <property type="match status" value="1"/>
</dbReference>
<dbReference type="PANTHER" id="PTHR22916">
    <property type="entry name" value="GLYCOSYLTRANSFERASE"/>
    <property type="match status" value="1"/>
</dbReference>
<sequence length="244" mass="28683">MEHELISIIMPAYNAEKTIKESIESILNQTIIDFRIYIIDDNSTDTTSEIIHSFNDKRIIYIYNDSNQGVSKSRNIGIKLSKGKFIAFLDSDDLWAPNKLEEQYKKLINGWDVVCSNYTTFDETNQIKHRVSPEIINYSDMLLSNFIGNLTGVYNKDNIGKVYQKNKGHEDYIMWLDILKKSKKAYCIQKPLAKYRISEKSLSGNKLKAMQWQWSIYRNELNLSFIKSSYYFINYIYNALKKRK</sequence>
<dbReference type="GO" id="GO:0016758">
    <property type="term" value="F:hexosyltransferase activity"/>
    <property type="evidence" value="ECO:0007669"/>
    <property type="project" value="UniProtKB-ARBA"/>
</dbReference>
<dbReference type="CDD" id="cd00761">
    <property type="entry name" value="Glyco_tranf_GTA_type"/>
    <property type="match status" value="1"/>
</dbReference>
<dbReference type="Pfam" id="PF00535">
    <property type="entry name" value="Glycos_transf_2"/>
    <property type="match status" value="1"/>
</dbReference>
<organism evidence="2">
    <name type="scientific">Proteus penneri</name>
    <dbReference type="NCBI Taxonomy" id="102862"/>
    <lineage>
        <taxon>Bacteria</taxon>
        <taxon>Pseudomonadati</taxon>
        <taxon>Pseudomonadota</taxon>
        <taxon>Gammaproteobacteria</taxon>
        <taxon>Enterobacterales</taxon>
        <taxon>Morganellaceae</taxon>
        <taxon>Proteus</taxon>
    </lineage>
</organism>